<dbReference type="FunFam" id="2.60.120.620:FF:000011">
    <property type="entry name" value="Prolyl alpha subunit"/>
    <property type="match status" value="1"/>
</dbReference>
<dbReference type="Pfam" id="PF08336">
    <property type="entry name" value="P4Ha_N"/>
    <property type="match status" value="1"/>
</dbReference>
<keyword evidence="6" id="KW-0479">Metal-binding</keyword>
<evidence type="ECO:0000256" key="6">
    <source>
        <dbReference type="ARBA" id="ARBA00022723"/>
    </source>
</evidence>
<dbReference type="InterPro" id="IPR006620">
    <property type="entry name" value="Pro_4_hyd_alph"/>
</dbReference>
<dbReference type="InterPro" id="IPR005123">
    <property type="entry name" value="Oxoglu/Fe-dep_dioxygenase_dom"/>
</dbReference>
<evidence type="ECO:0000256" key="4">
    <source>
        <dbReference type="ARBA" id="ARBA00006511"/>
    </source>
</evidence>
<evidence type="ECO:0000256" key="11">
    <source>
        <dbReference type="ARBA" id="ARBA00023002"/>
    </source>
</evidence>
<dbReference type="SUPFAM" id="SSF48452">
    <property type="entry name" value="TPR-like"/>
    <property type="match status" value="1"/>
</dbReference>
<evidence type="ECO:0000256" key="9">
    <source>
        <dbReference type="ARBA" id="ARBA00022896"/>
    </source>
</evidence>
<dbReference type="GO" id="GO:0004656">
    <property type="term" value="F:procollagen-proline 4-dioxygenase activity"/>
    <property type="evidence" value="ECO:0007669"/>
    <property type="project" value="UniProtKB-EC"/>
</dbReference>
<keyword evidence="7" id="KW-0802">TPR repeat</keyword>
<dbReference type="InterPro" id="IPR013547">
    <property type="entry name" value="P4H_N"/>
</dbReference>
<evidence type="ECO:0000256" key="12">
    <source>
        <dbReference type="ARBA" id="ARBA00023004"/>
    </source>
</evidence>
<evidence type="ECO:0000256" key="3">
    <source>
        <dbReference type="ARBA" id="ARBA00004319"/>
    </source>
</evidence>
<dbReference type="EC" id="1.14.11.2" evidence="5"/>
<protein>
    <recommendedName>
        <fullName evidence="5">procollagen-proline 4-dioxygenase</fullName>
        <ecNumber evidence="5">1.14.11.2</ecNumber>
    </recommendedName>
</protein>
<keyword evidence="13" id="KW-0325">Glycoprotein</keyword>
<comment type="similarity">
    <text evidence="4">Belongs to the P4HA family.</text>
</comment>
<evidence type="ECO:0000256" key="2">
    <source>
        <dbReference type="ARBA" id="ARBA00002035"/>
    </source>
</evidence>
<evidence type="ECO:0000256" key="8">
    <source>
        <dbReference type="ARBA" id="ARBA00022824"/>
    </source>
</evidence>
<dbReference type="EMBL" id="JAFHDT010000005">
    <property type="protein sequence ID" value="KAI7809614.1"/>
    <property type="molecule type" value="Genomic_DNA"/>
</dbReference>
<comment type="function">
    <text evidence="2">Catalyzes the post-translational formation of 4-hydroxyproline in -Xaa-Pro-Gly- sequences in collagens and other proteins.</text>
</comment>
<keyword evidence="8" id="KW-0256">Endoplasmic reticulum</keyword>
<keyword evidence="10" id="KW-0223">Dioxygenase</keyword>
<dbReference type="SMART" id="SM00702">
    <property type="entry name" value="P4Hc"/>
    <property type="match status" value="1"/>
</dbReference>
<proteinExistence type="inferred from homology"/>
<keyword evidence="11" id="KW-0560">Oxidoreductase</keyword>
<dbReference type="Gene3D" id="2.60.120.620">
    <property type="entry name" value="q2cbj1_9rhob like domain"/>
    <property type="match status" value="1"/>
</dbReference>
<dbReference type="Pfam" id="PF13640">
    <property type="entry name" value="2OG-FeII_Oxy_3"/>
    <property type="match status" value="1"/>
</dbReference>
<dbReference type="InterPro" id="IPR011990">
    <property type="entry name" value="TPR-like_helical_dom_sf"/>
</dbReference>
<dbReference type="Gene3D" id="6.10.140.1460">
    <property type="match status" value="1"/>
</dbReference>
<organism evidence="15 16">
    <name type="scientific">Triplophysa rosa</name>
    <name type="common">Cave loach</name>
    <dbReference type="NCBI Taxonomy" id="992332"/>
    <lineage>
        <taxon>Eukaryota</taxon>
        <taxon>Metazoa</taxon>
        <taxon>Chordata</taxon>
        <taxon>Craniata</taxon>
        <taxon>Vertebrata</taxon>
        <taxon>Euteleostomi</taxon>
        <taxon>Actinopterygii</taxon>
        <taxon>Neopterygii</taxon>
        <taxon>Teleostei</taxon>
        <taxon>Ostariophysi</taxon>
        <taxon>Cypriniformes</taxon>
        <taxon>Nemacheilidae</taxon>
        <taxon>Triplophysa</taxon>
    </lineage>
</organism>
<evidence type="ECO:0000256" key="10">
    <source>
        <dbReference type="ARBA" id="ARBA00022964"/>
    </source>
</evidence>
<dbReference type="InterPro" id="IPR045054">
    <property type="entry name" value="P4HA-like"/>
</dbReference>
<dbReference type="PROSITE" id="PS51471">
    <property type="entry name" value="FE2OG_OXY"/>
    <property type="match status" value="1"/>
</dbReference>
<dbReference type="PANTHER" id="PTHR10869">
    <property type="entry name" value="PROLYL 4-HYDROXYLASE ALPHA SUBUNIT"/>
    <property type="match status" value="1"/>
</dbReference>
<evidence type="ECO:0000259" key="14">
    <source>
        <dbReference type="PROSITE" id="PS51471"/>
    </source>
</evidence>
<evidence type="ECO:0000256" key="13">
    <source>
        <dbReference type="ARBA" id="ARBA00023180"/>
    </source>
</evidence>
<reference evidence="15" key="1">
    <citation type="submission" date="2021-02" db="EMBL/GenBank/DDBJ databases">
        <title>Comparative genomics reveals that relaxation of natural selection precedes convergent phenotypic evolution of cavefish.</title>
        <authorList>
            <person name="Peng Z."/>
        </authorList>
    </citation>
    <scope>NUCLEOTIDE SEQUENCE</scope>
    <source>
        <tissue evidence="15">Muscle</tissue>
    </source>
</reference>
<dbReference type="PANTHER" id="PTHR10869:SF244">
    <property type="entry name" value="PROLYL 4-HYDROXYLASE SUBUNIT ALPHA-2"/>
    <property type="match status" value="1"/>
</dbReference>
<gene>
    <name evidence="15" type="ORF">IRJ41_012705</name>
</gene>
<dbReference type="OrthoDB" id="420380at2759"/>
<name>A0A9W7WWM7_TRIRA</name>
<evidence type="ECO:0000313" key="16">
    <source>
        <dbReference type="Proteomes" id="UP001059041"/>
    </source>
</evidence>
<dbReference type="GO" id="GO:0005506">
    <property type="term" value="F:iron ion binding"/>
    <property type="evidence" value="ECO:0007669"/>
    <property type="project" value="InterPro"/>
</dbReference>
<dbReference type="Gene3D" id="1.25.40.10">
    <property type="entry name" value="Tetratricopeptide repeat domain"/>
    <property type="match status" value="1"/>
</dbReference>
<keyword evidence="12" id="KW-0408">Iron</keyword>
<evidence type="ECO:0000256" key="7">
    <source>
        <dbReference type="ARBA" id="ARBA00022803"/>
    </source>
</evidence>
<sequence length="508" mass="58512">MFGGLDVLKMAIIKLLSFVACVWVVSTTGHEFFSSMDQVMQLVEEKRNLLEQFNSFINAEEENLQRLRSGLEILRQLSYFKDPENPTTDPVAAYKLIRQLRILWLTIIITTEKSPYIDFQELLFSDVLKIPSEEDVESGALALIKLQETYKLYPVNLTKETPLNEDEAYYLGLNAYVQDKFQHAFHWFLYTLIIFNETESFNSIRAFTKERLLEHLGSSAYHFGSLPVAIYFYQQLLKRDPTNEDVKYMLKLCRNLRFYRTSNPDIFTLNTESTNSYEALCRGEVKQRTSRRQRTLSCRYSTGGGNPRLILAPLKEEIEWDEPRIVRYHDIISDKEIEILKNISRPLLSRSRVGSGSGTVSNIRLSQGVFLEEDDVVVVHVNQRIADATGLSMETAELLHVQNYGIGGRYETHYDAGDQQNERISTFLIYMSDVEIGGATVFPKVGVALQPKKGSAVFWYNLHKNGDLDLRTMHAGCPVLMGNKWVANKWIHEFGQEFIRPCSLSEWE</sequence>
<dbReference type="InterPro" id="IPR044862">
    <property type="entry name" value="Pro_4_hyd_alph_FE2OG_OXY"/>
</dbReference>
<comment type="caution">
    <text evidence="15">The sequence shown here is derived from an EMBL/GenBank/DDBJ whole genome shotgun (WGS) entry which is preliminary data.</text>
</comment>
<evidence type="ECO:0000313" key="15">
    <source>
        <dbReference type="EMBL" id="KAI7809614.1"/>
    </source>
</evidence>
<comment type="cofactor">
    <cofactor evidence="1">
        <name>L-ascorbate</name>
        <dbReference type="ChEBI" id="CHEBI:38290"/>
    </cofactor>
</comment>
<keyword evidence="16" id="KW-1185">Reference proteome</keyword>
<accession>A0A9W7WWM7</accession>
<dbReference type="Proteomes" id="UP001059041">
    <property type="component" value="Linkage Group LG5"/>
</dbReference>
<evidence type="ECO:0000256" key="1">
    <source>
        <dbReference type="ARBA" id="ARBA00001961"/>
    </source>
</evidence>
<keyword evidence="9" id="KW-0847">Vitamin C</keyword>
<feature type="domain" description="Fe2OG dioxygenase" evidence="14">
    <location>
        <begin position="395"/>
        <end position="493"/>
    </location>
</feature>
<evidence type="ECO:0000256" key="5">
    <source>
        <dbReference type="ARBA" id="ARBA00012269"/>
    </source>
</evidence>
<comment type="subcellular location">
    <subcellularLocation>
        <location evidence="3">Endoplasmic reticulum lumen</location>
    </subcellularLocation>
</comment>
<dbReference type="GO" id="GO:0005788">
    <property type="term" value="C:endoplasmic reticulum lumen"/>
    <property type="evidence" value="ECO:0007669"/>
    <property type="project" value="UniProtKB-SubCell"/>
</dbReference>
<dbReference type="AlphaFoldDB" id="A0A9W7WWM7"/>
<dbReference type="GO" id="GO:0031418">
    <property type="term" value="F:L-ascorbic acid binding"/>
    <property type="evidence" value="ECO:0007669"/>
    <property type="project" value="UniProtKB-KW"/>
</dbReference>